<dbReference type="PROSITE" id="PS50005">
    <property type="entry name" value="TPR"/>
    <property type="match status" value="1"/>
</dbReference>
<dbReference type="InterPro" id="IPR019734">
    <property type="entry name" value="TPR_rpt"/>
</dbReference>
<keyword evidence="1" id="KW-0802">TPR repeat</keyword>
<name>A0A4W3GHA0_CALMI</name>
<dbReference type="AlphaFoldDB" id="A0A4W3GHA0"/>
<evidence type="ECO:0000256" key="2">
    <source>
        <dbReference type="SAM" id="MobiDB-lite"/>
    </source>
</evidence>
<dbReference type="GeneTree" id="ENSGT00940000160414"/>
<keyword evidence="4" id="KW-1185">Reference proteome</keyword>
<dbReference type="Ensembl" id="ENSCMIT00000002846.1">
    <property type="protein sequence ID" value="ENSCMIP00000002751.1"/>
    <property type="gene ID" value="ENSCMIG00000001639.1"/>
</dbReference>
<dbReference type="SUPFAM" id="SSF48452">
    <property type="entry name" value="TPR-like"/>
    <property type="match status" value="1"/>
</dbReference>
<reference evidence="3" key="4">
    <citation type="submission" date="2025-08" db="UniProtKB">
        <authorList>
            <consortium name="Ensembl"/>
        </authorList>
    </citation>
    <scope>IDENTIFICATION</scope>
</reference>
<dbReference type="InterPro" id="IPR011990">
    <property type="entry name" value="TPR-like_helical_dom_sf"/>
</dbReference>
<reference evidence="4" key="3">
    <citation type="journal article" date="2014" name="Nature">
        <title>Elephant shark genome provides unique insights into gnathostome evolution.</title>
        <authorList>
            <consortium name="International Elephant Shark Genome Sequencing Consortium"/>
            <person name="Venkatesh B."/>
            <person name="Lee A.P."/>
            <person name="Ravi V."/>
            <person name="Maurya A.K."/>
            <person name="Lian M.M."/>
            <person name="Swann J.B."/>
            <person name="Ohta Y."/>
            <person name="Flajnik M.F."/>
            <person name="Sutoh Y."/>
            <person name="Kasahara M."/>
            <person name="Hoon S."/>
            <person name="Gangu V."/>
            <person name="Roy S.W."/>
            <person name="Irimia M."/>
            <person name="Korzh V."/>
            <person name="Kondrychyn I."/>
            <person name="Lim Z.W."/>
            <person name="Tay B.H."/>
            <person name="Tohari S."/>
            <person name="Kong K.W."/>
            <person name="Ho S."/>
            <person name="Lorente-Galdos B."/>
            <person name="Quilez J."/>
            <person name="Marques-Bonet T."/>
            <person name="Raney B.J."/>
            <person name="Ingham P.W."/>
            <person name="Tay A."/>
            <person name="Hillier L.W."/>
            <person name="Minx P."/>
            <person name="Boehm T."/>
            <person name="Wilson R.K."/>
            <person name="Brenner S."/>
            <person name="Warren W.C."/>
        </authorList>
    </citation>
    <scope>NUCLEOTIDE SEQUENCE [LARGE SCALE GENOMIC DNA]</scope>
</reference>
<evidence type="ECO:0000313" key="3">
    <source>
        <dbReference type="Ensembl" id="ENSCMIP00000002751.1"/>
    </source>
</evidence>
<reference evidence="3" key="5">
    <citation type="submission" date="2025-09" db="UniProtKB">
        <authorList>
            <consortium name="Ensembl"/>
        </authorList>
    </citation>
    <scope>IDENTIFICATION</scope>
</reference>
<evidence type="ECO:0000256" key="1">
    <source>
        <dbReference type="PROSITE-ProRule" id="PRU00339"/>
    </source>
</evidence>
<proteinExistence type="predicted"/>
<dbReference type="Gene3D" id="1.25.40.10">
    <property type="entry name" value="Tetratricopeptide repeat domain"/>
    <property type="match status" value="1"/>
</dbReference>
<dbReference type="InParanoid" id="A0A4W3GHA0"/>
<protein>
    <submittedName>
        <fullName evidence="3">Uncharacterized protein</fullName>
    </submittedName>
</protein>
<reference evidence="4" key="2">
    <citation type="journal article" date="2007" name="PLoS Biol.">
        <title>Survey sequencing and comparative analysis of the elephant shark (Callorhinchus milii) genome.</title>
        <authorList>
            <person name="Venkatesh B."/>
            <person name="Kirkness E.F."/>
            <person name="Loh Y.H."/>
            <person name="Halpern A.L."/>
            <person name="Lee A.P."/>
            <person name="Johnson J."/>
            <person name="Dandona N."/>
            <person name="Viswanathan L.D."/>
            <person name="Tay A."/>
            <person name="Venter J.C."/>
            <person name="Strausberg R.L."/>
            <person name="Brenner S."/>
        </authorList>
    </citation>
    <scope>NUCLEOTIDE SEQUENCE [LARGE SCALE GENOMIC DNA]</scope>
</reference>
<dbReference type="STRING" id="7868.ENSCMIP00000002751"/>
<feature type="compositionally biased region" description="Pro residues" evidence="2">
    <location>
        <begin position="119"/>
        <end position="129"/>
    </location>
</feature>
<accession>A0A4W3GHA0</accession>
<dbReference type="Proteomes" id="UP000314986">
    <property type="component" value="Unassembled WGS sequence"/>
</dbReference>
<feature type="repeat" description="TPR" evidence="1">
    <location>
        <begin position="36"/>
        <end position="69"/>
    </location>
</feature>
<feature type="region of interest" description="Disordered" evidence="2">
    <location>
        <begin position="119"/>
        <end position="151"/>
    </location>
</feature>
<organism evidence="3 4">
    <name type="scientific">Callorhinchus milii</name>
    <name type="common">Ghost shark</name>
    <dbReference type="NCBI Taxonomy" id="7868"/>
    <lineage>
        <taxon>Eukaryota</taxon>
        <taxon>Metazoa</taxon>
        <taxon>Chordata</taxon>
        <taxon>Craniata</taxon>
        <taxon>Vertebrata</taxon>
        <taxon>Chondrichthyes</taxon>
        <taxon>Holocephali</taxon>
        <taxon>Chimaeriformes</taxon>
        <taxon>Callorhinchidae</taxon>
        <taxon>Callorhinchus</taxon>
    </lineage>
</organism>
<reference evidence="4" key="1">
    <citation type="journal article" date="2006" name="Science">
        <title>Ancient noncoding elements conserved in the human genome.</title>
        <authorList>
            <person name="Venkatesh B."/>
            <person name="Kirkness E.F."/>
            <person name="Loh Y.H."/>
            <person name="Halpern A.L."/>
            <person name="Lee A.P."/>
            <person name="Johnson J."/>
            <person name="Dandona N."/>
            <person name="Viswanathan L.D."/>
            <person name="Tay A."/>
            <person name="Venter J.C."/>
            <person name="Strausberg R.L."/>
            <person name="Brenner S."/>
        </authorList>
    </citation>
    <scope>NUCLEOTIDE SEQUENCE [LARGE SCALE GENOMIC DNA]</scope>
</reference>
<sequence length="151" mass="16626">PACVLLAGRAGLRPVPGKLEAIEGCVQALLHEQLQPRVWEQLGQVYESEQELEDAIKCYQNAARYSTSYGYSDLTSRINRLQQAHVWNLHSAPPQSRQRILPALQEVWTVLQQVSFPHPPGLGLSPPPLKGGGEGDRGVWERGIEGRGRGG</sequence>
<evidence type="ECO:0000313" key="4">
    <source>
        <dbReference type="Proteomes" id="UP000314986"/>
    </source>
</evidence>
<feature type="compositionally biased region" description="Basic and acidic residues" evidence="2">
    <location>
        <begin position="133"/>
        <end position="151"/>
    </location>
</feature>